<name>A0ABY3WI95_9ACTN</name>
<sequence>MSSVTDVFVIIGDTDRESAESIAPKVARAIKDFRGADWRLPVISLMRDDWQALQGGSKVAGSAAIWFGYNYADMGGLEAHLLAEGFTNLTVWSHHENDSDKAPRVVSW</sequence>
<evidence type="ECO:0000313" key="2">
    <source>
        <dbReference type="Proteomes" id="UP000828924"/>
    </source>
</evidence>
<reference evidence="1 2" key="1">
    <citation type="submission" date="2021-03" db="EMBL/GenBank/DDBJ databases">
        <title>Complete genome of Streptomyces formicae strain 1H-GS9 (DSM 100524).</title>
        <authorList>
            <person name="Atanasov K.E."/>
            <person name="Altabella T."/>
            <person name="Ferrer A."/>
        </authorList>
    </citation>
    <scope>NUCLEOTIDE SEQUENCE [LARGE SCALE GENOMIC DNA]</scope>
    <source>
        <strain evidence="1 2">1H-GS9</strain>
    </source>
</reference>
<gene>
    <name evidence="1" type="ORF">J4032_12860</name>
</gene>
<accession>A0ABY3WI95</accession>
<evidence type="ECO:0000313" key="1">
    <source>
        <dbReference type="EMBL" id="UNM12303.1"/>
    </source>
</evidence>
<dbReference type="Proteomes" id="UP000828924">
    <property type="component" value="Chromosome"/>
</dbReference>
<protein>
    <submittedName>
        <fullName evidence="1">Uncharacterized protein</fullName>
    </submittedName>
</protein>
<organism evidence="1 2">
    <name type="scientific">Streptomyces formicae</name>
    <dbReference type="NCBI Taxonomy" id="1616117"/>
    <lineage>
        <taxon>Bacteria</taxon>
        <taxon>Bacillati</taxon>
        <taxon>Actinomycetota</taxon>
        <taxon>Actinomycetes</taxon>
        <taxon>Kitasatosporales</taxon>
        <taxon>Streptomycetaceae</taxon>
        <taxon>Streptomyces</taxon>
    </lineage>
</organism>
<keyword evidence="2" id="KW-1185">Reference proteome</keyword>
<proteinExistence type="predicted"/>
<dbReference type="EMBL" id="CP071872">
    <property type="protein sequence ID" value="UNM12303.1"/>
    <property type="molecule type" value="Genomic_DNA"/>
</dbReference>
<dbReference type="RefSeq" id="WP_242330912.1">
    <property type="nucleotide sequence ID" value="NZ_CP071872.1"/>
</dbReference>